<protein>
    <submittedName>
        <fullName evidence="2">STAS domain-containing protein</fullName>
    </submittedName>
</protein>
<dbReference type="Gene3D" id="3.30.750.24">
    <property type="entry name" value="STAS domain"/>
    <property type="match status" value="1"/>
</dbReference>
<dbReference type="InterPro" id="IPR051932">
    <property type="entry name" value="Bact_StressResp_Reg"/>
</dbReference>
<dbReference type="CDD" id="cd07041">
    <property type="entry name" value="STAS_RsbR_RsbS_like"/>
    <property type="match status" value="1"/>
</dbReference>
<keyword evidence="3" id="KW-1185">Reference proteome</keyword>
<evidence type="ECO:0000313" key="2">
    <source>
        <dbReference type="EMBL" id="MZP30296.1"/>
    </source>
</evidence>
<gene>
    <name evidence="2" type="ORF">GTO91_11300</name>
</gene>
<comment type="caution">
    <text evidence="2">The sequence shown here is derived from an EMBL/GenBank/DDBJ whole genome shotgun (WGS) entry which is preliminary data.</text>
</comment>
<dbReference type="Pfam" id="PF01740">
    <property type="entry name" value="STAS"/>
    <property type="match status" value="1"/>
</dbReference>
<dbReference type="InterPro" id="IPR002645">
    <property type="entry name" value="STAS_dom"/>
</dbReference>
<dbReference type="PANTHER" id="PTHR33745">
    <property type="entry name" value="RSBT ANTAGONIST PROTEIN RSBS-RELATED"/>
    <property type="match status" value="1"/>
</dbReference>
<evidence type="ECO:0000313" key="3">
    <source>
        <dbReference type="Proteomes" id="UP000463470"/>
    </source>
</evidence>
<dbReference type="PROSITE" id="PS50801">
    <property type="entry name" value="STAS"/>
    <property type="match status" value="1"/>
</dbReference>
<dbReference type="SUPFAM" id="SSF52091">
    <property type="entry name" value="SpoIIaa-like"/>
    <property type="match status" value="1"/>
</dbReference>
<name>A0A845L3L4_9FIRM</name>
<dbReference type="OrthoDB" id="9797171at2"/>
<dbReference type="PANTHER" id="PTHR33745:SF1">
    <property type="entry name" value="RSBT ANTAGONIST PROTEIN RSBS"/>
    <property type="match status" value="1"/>
</dbReference>
<dbReference type="RefSeq" id="WP_161258817.1">
    <property type="nucleotide sequence ID" value="NZ_WXEY01000011.1"/>
</dbReference>
<reference evidence="2 3" key="1">
    <citation type="submission" date="2020-01" db="EMBL/GenBank/DDBJ databases">
        <title>Whole-genome sequence of Heliobacterium undosum DSM 13378.</title>
        <authorList>
            <person name="Kyndt J.A."/>
            <person name="Meyer T.E."/>
        </authorList>
    </citation>
    <scope>NUCLEOTIDE SEQUENCE [LARGE SCALE GENOMIC DNA]</scope>
    <source>
        <strain evidence="2 3">DSM 13378</strain>
    </source>
</reference>
<dbReference type="AlphaFoldDB" id="A0A845L3L4"/>
<sequence>MEKATIVKLQDLLLVTLQSDMNDQSAMGMQHNVLETVSRSGVRGVIIEVSQLDLIDSYMARLLSDTARMIRLMGAVTVLVGLRPTVAITMVEMGLIIEETQTALNLEDAMAKFKGGGITRRGNGQ</sequence>
<dbReference type="EMBL" id="WXEY01000011">
    <property type="protein sequence ID" value="MZP30296.1"/>
    <property type="molecule type" value="Genomic_DNA"/>
</dbReference>
<accession>A0A845L3L4</accession>
<evidence type="ECO:0000259" key="1">
    <source>
        <dbReference type="PROSITE" id="PS50801"/>
    </source>
</evidence>
<feature type="domain" description="STAS" evidence="1">
    <location>
        <begin position="2"/>
        <end position="113"/>
    </location>
</feature>
<dbReference type="Proteomes" id="UP000463470">
    <property type="component" value="Unassembled WGS sequence"/>
</dbReference>
<organism evidence="2 3">
    <name type="scientific">Heliomicrobium undosum</name>
    <dbReference type="NCBI Taxonomy" id="121734"/>
    <lineage>
        <taxon>Bacteria</taxon>
        <taxon>Bacillati</taxon>
        <taxon>Bacillota</taxon>
        <taxon>Clostridia</taxon>
        <taxon>Eubacteriales</taxon>
        <taxon>Heliobacteriaceae</taxon>
        <taxon>Heliomicrobium</taxon>
    </lineage>
</organism>
<proteinExistence type="predicted"/>
<dbReference type="InterPro" id="IPR036513">
    <property type="entry name" value="STAS_dom_sf"/>
</dbReference>